<dbReference type="Proteomes" id="UP000066284">
    <property type="component" value="Chromosome 1"/>
</dbReference>
<dbReference type="OrthoDB" id="9764961at2"/>
<organism evidence="2 3">
    <name type="scientific">Candidatus Nitrospira inopinata</name>
    <dbReference type="NCBI Taxonomy" id="1715989"/>
    <lineage>
        <taxon>Bacteria</taxon>
        <taxon>Pseudomonadati</taxon>
        <taxon>Nitrospirota</taxon>
        <taxon>Nitrospiria</taxon>
        <taxon>Nitrospirales</taxon>
        <taxon>Nitrospiraceae</taxon>
        <taxon>Nitrospira</taxon>
    </lineage>
</organism>
<accession>A0A0S4KRB7</accession>
<reference evidence="3" key="1">
    <citation type="submission" date="2015-09" db="EMBL/GenBank/DDBJ databases">
        <authorList>
            <person name="Daims H."/>
        </authorList>
    </citation>
    <scope>NUCLEOTIDE SEQUENCE [LARGE SCALE GENOMIC DNA]</scope>
</reference>
<proteinExistence type="predicted"/>
<dbReference type="KEGG" id="nio:NITINOP_2023"/>
<dbReference type="CDD" id="cd02440">
    <property type="entry name" value="AdoMet_MTases"/>
    <property type="match status" value="1"/>
</dbReference>
<feature type="domain" description="Methyltransferase" evidence="1">
    <location>
        <begin position="103"/>
        <end position="188"/>
    </location>
</feature>
<sequence length="416" mass="46959">MTEEKNDEIRKALHDHLAQWGLKRWATAREYLAWQQRLVAPETLERFAEQAERRRGGQSCADVAFYDLSAQPGLLSVLHSQRYDYYESAGLSVASRIGDAACILDFGCGVGILTTFYARLFSDRRFVGIDRSEASIAAARRKADELGLSNVRFECLDVGADRNGPSEAYDLILSTHALVQHERDPGLPSASWRTFERARDAGQQAAFERRTGMGARLDRLASVLTRQGRMIALEKTRQLARRVPFQRAMAARGMHLIEKPELIRYRIFEDATDDGPLYHVRKGIEPSLEWDESPEPDDGLPFDPVCVTKSSREVGAPLYENHRPSAQAAWERLIDRIVTKEATRREPDGRELHVELGIANGLAYLYCANTFDQRQLVVFESAHAHALESYYREIVEGMPSPAPSGNSPRADREKQK</sequence>
<dbReference type="RefSeq" id="WP_062485028.1">
    <property type="nucleotide sequence ID" value="NZ_LN885086.1"/>
</dbReference>
<keyword evidence="3" id="KW-1185">Reference proteome</keyword>
<dbReference type="InterPro" id="IPR029063">
    <property type="entry name" value="SAM-dependent_MTases_sf"/>
</dbReference>
<dbReference type="AlphaFoldDB" id="A0A0S4KRB7"/>
<evidence type="ECO:0000313" key="3">
    <source>
        <dbReference type="Proteomes" id="UP000066284"/>
    </source>
</evidence>
<dbReference type="PANTHER" id="PTHR45128">
    <property type="entry name" value="METHYLTRANSFERASE TYPE 11"/>
    <property type="match status" value="1"/>
</dbReference>
<dbReference type="SUPFAM" id="SSF53335">
    <property type="entry name" value="S-adenosyl-L-methionine-dependent methyltransferases"/>
    <property type="match status" value="1"/>
</dbReference>
<name>A0A0S4KRB7_9BACT</name>
<dbReference type="Pfam" id="PF13649">
    <property type="entry name" value="Methyltransf_25"/>
    <property type="match status" value="1"/>
</dbReference>
<evidence type="ECO:0000259" key="1">
    <source>
        <dbReference type="Pfam" id="PF13649"/>
    </source>
</evidence>
<dbReference type="STRING" id="1715989.NITINOP_2023"/>
<dbReference type="Gene3D" id="3.40.50.150">
    <property type="entry name" value="Vaccinia Virus protein VP39"/>
    <property type="match status" value="1"/>
</dbReference>
<dbReference type="EMBL" id="LN885086">
    <property type="protein sequence ID" value="CUQ66995.1"/>
    <property type="molecule type" value="Genomic_DNA"/>
</dbReference>
<evidence type="ECO:0000313" key="2">
    <source>
        <dbReference type="EMBL" id="CUQ66995.1"/>
    </source>
</evidence>
<dbReference type="InterPro" id="IPR053173">
    <property type="entry name" value="SAM-binding_MTase"/>
</dbReference>
<gene>
    <name evidence="2" type="ORF">NITINOP_2023</name>
</gene>
<protein>
    <recommendedName>
        <fullName evidence="1">Methyltransferase domain-containing protein</fullName>
    </recommendedName>
</protein>
<dbReference type="InterPro" id="IPR041698">
    <property type="entry name" value="Methyltransf_25"/>
</dbReference>